<dbReference type="InParanoid" id="E3MWA3"/>
<dbReference type="EMBL" id="DS268486">
    <property type="protein sequence ID" value="EFP10542.1"/>
    <property type="molecule type" value="Genomic_DNA"/>
</dbReference>
<evidence type="ECO:0000313" key="1">
    <source>
        <dbReference type="EMBL" id="EFP10542.1"/>
    </source>
</evidence>
<dbReference type="HOGENOM" id="CLU_1385349_0_0_1"/>
<reference evidence="1" key="1">
    <citation type="submission" date="2007-07" db="EMBL/GenBank/DDBJ databases">
        <title>PCAP assembly of the Caenorhabditis remanei genome.</title>
        <authorList>
            <consortium name="The Caenorhabditis remanei Sequencing Consortium"/>
            <person name="Wilson R.K."/>
        </authorList>
    </citation>
    <scope>NUCLEOTIDE SEQUENCE [LARGE SCALE GENOMIC DNA]</scope>
    <source>
        <strain evidence="1">PB4641</strain>
    </source>
</reference>
<protein>
    <submittedName>
        <fullName evidence="1">Uncharacterized protein</fullName>
    </submittedName>
</protein>
<dbReference type="Gene3D" id="2.40.128.180">
    <property type="match status" value="2"/>
</dbReference>
<sequence>MTRHTETSLKKVANCRWIVPIGVNIHIVLYEQNTKNGRSTLKVDEKVYYSDTPKWCASEKFSIEKTTCEIITKKTSNELVYSLKVDNKPFEEFRNSQYKEFERWEVSFKQEGKFNIVLDKELNVFIDGRKVKTERDFTDRNAVATFEFGTHKGQLTSYSSGNQIEHRLTVDGETHPRFIDGLDGVHVLVGDTRHISL</sequence>
<keyword evidence="2" id="KW-1185">Reference proteome</keyword>
<proteinExistence type="predicted"/>
<dbReference type="Pfam" id="PF06905">
    <property type="entry name" value="FAIM1"/>
    <property type="match status" value="1"/>
</dbReference>
<accession>E3MWA3</accession>
<dbReference type="Proteomes" id="UP000008281">
    <property type="component" value="Unassembled WGS sequence"/>
</dbReference>
<dbReference type="OMA" id="ANCRWIV"/>
<dbReference type="AlphaFoldDB" id="E3MWA3"/>
<gene>
    <name evidence="1" type="ORF">CRE_29079</name>
</gene>
<organism evidence="2">
    <name type="scientific">Caenorhabditis remanei</name>
    <name type="common">Caenorhabditis vulgaris</name>
    <dbReference type="NCBI Taxonomy" id="31234"/>
    <lineage>
        <taxon>Eukaryota</taxon>
        <taxon>Metazoa</taxon>
        <taxon>Ecdysozoa</taxon>
        <taxon>Nematoda</taxon>
        <taxon>Chromadorea</taxon>
        <taxon>Rhabditida</taxon>
        <taxon>Rhabditina</taxon>
        <taxon>Rhabditomorpha</taxon>
        <taxon>Rhabditoidea</taxon>
        <taxon>Rhabditidae</taxon>
        <taxon>Peloderinae</taxon>
        <taxon>Caenorhabditis</taxon>
    </lineage>
</organism>
<dbReference type="InterPro" id="IPR038513">
    <property type="entry name" value="FAIM1_dom_sf"/>
</dbReference>
<dbReference type="PANTHER" id="PTHR13088:SF3">
    <property type="entry name" value="FAS APOPTOTIC INHIBITORY MOLECULE 1"/>
    <property type="match status" value="1"/>
</dbReference>
<dbReference type="GO" id="GO:1902042">
    <property type="term" value="P:negative regulation of extrinsic apoptotic signaling pathway via death domain receptors"/>
    <property type="evidence" value="ECO:0007669"/>
    <property type="project" value="TreeGrafter"/>
</dbReference>
<dbReference type="InterPro" id="IPR010695">
    <property type="entry name" value="FAIM1"/>
</dbReference>
<dbReference type="PANTHER" id="PTHR13088">
    <property type="entry name" value="FAS APOPTOTIC INHIBITORY MOLECULE FAIM"/>
    <property type="match status" value="1"/>
</dbReference>
<dbReference type="eggNOG" id="KOG4352">
    <property type="taxonomic scope" value="Eukaryota"/>
</dbReference>
<name>E3MWA3_CAERE</name>
<evidence type="ECO:0000313" key="2">
    <source>
        <dbReference type="Proteomes" id="UP000008281"/>
    </source>
</evidence>